<dbReference type="Proteomes" id="UP000195326">
    <property type="component" value="Unassembled WGS sequence"/>
</dbReference>
<keyword evidence="1" id="KW-1133">Transmembrane helix</keyword>
<dbReference type="Pfam" id="PF19597">
    <property type="entry name" value="TrbL_4"/>
    <property type="match status" value="1"/>
</dbReference>
<keyword evidence="1" id="KW-0472">Membrane</keyword>
<dbReference type="AlphaFoldDB" id="A0A1Y4LQJ0"/>
<dbReference type="InterPro" id="IPR046084">
    <property type="entry name" value="TrbL_4"/>
</dbReference>
<feature type="transmembrane region" description="Helical" evidence="1">
    <location>
        <begin position="46"/>
        <end position="67"/>
    </location>
</feature>
<proteinExistence type="predicted"/>
<comment type="caution">
    <text evidence="2">The sequence shown here is derived from an EMBL/GenBank/DDBJ whole genome shotgun (WGS) entry which is preliminary data.</text>
</comment>
<dbReference type="RefSeq" id="WP_025544403.1">
    <property type="nucleotide sequence ID" value="NZ_NFKL01000018.1"/>
</dbReference>
<feature type="transmembrane region" description="Helical" evidence="1">
    <location>
        <begin position="140"/>
        <end position="163"/>
    </location>
</feature>
<feature type="transmembrane region" description="Helical" evidence="1">
    <location>
        <begin position="170"/>
        <end position="188"/>
    </location>
</feature>
<evidence type="ECO:0000313" key="2">
    <source>
        <dbReference type="EMBL" id="OUP56512.1"/>
    </source>
</evidence>
<dbReference type="EMBL" id="NFKL01000018">
    <property type="protein sequence ID" value="OUP56512.1"/>
    <property type="molecule type" value="Genomic_DNA"/>
</dbReference>
<evidence type="ECO:0008006" key="4">
    <source>
        <dbReference type="Google" id="ProtNLM"/>
    </source>
</evidence>
<evidence type="ECO:0000256" key="1">
    <source>
        <dbReference type="SAM" id="Phobius"/>
    </source>
</evidence>
<sequence length="278" mass="30538">MEYILVLLIVALLNGAIAYIDGLMEGIIPLTLYAEQYMSTLAGVDLFQSLFDIVFGFGVSLIVLKFLKKGFETYVLWSDGDADEEPIAILTNFFKAMAVAICFPTMYDWLATIVEEMSNKMLEAIGLATAYDWAGWVSGISSMGLVTAIFGLVFVIVYFILYFQFLMRGLEILILRVGIPLACVGLIDNDKGVFKPYMSKFFQSALSVVIQVSLAKLGVGLMMNMHIFWGVACMILAVRTPKFLQDFLITTGGGGGGAIVNNAYHSVRLVQMVKGMGK</sequence>
<evidence type="ECO:0000313" key="3">
    <source>
        <dbReference type="Proteomes" id="UP000195326"/>
    </source>
</evidence>
<name>A0A1Y4LQJ0_9FIRM</name>
<reference evidence="3" key="1">
    <citation type="submission" date="2017-04" db="EMBL/GenBank/DDBJ databases">
        <title>Function of individual gut microbiota members based on whole genome sequencing of pure cultures obtained from chicken caecum.</title>
        <authorList>
            <person name="Medvecky M."/>
            <person name="Cejkova D."/>
            <person name="Polansky O."/>
            <person name="Karasova D."/>
            <person name="Kubasova T."/>
            <person name="Cizek A."/>
            <person name="Rychlik I."/>
        </authorList>
    </citation>
    <scope>NUCLEOTIDE SEQUENCE [LARGE SCALE GENOMIC DNA]</scope>
    <source>
        <strain evidence="3">An179</strain>
    </source>
</reference>
<feature type="transmembrane region" description="Helical" evidence="1">
    <location>
        <begin position="208"/>
        <end position="238"/>
    </location>
</feature>
<organism evidence="2 3">
    <name type="scientific">Butyricicoccus pullicaecorum</name>
    <dbReference type="NCBI Taxonomy" id="501571"/>
    <lineage>
        <taxon>Bacteria</taxon>
        <taxon>Bacillati</taxon>
        <taxon>Bacillota</taxon>
        <taxon>Clostridia</taxon>
        <taxon>Eubacteriales</taxon>
        <taxon>Butyricicoccaceae</taxon>
        <taxon>Butyricicoccus</taxon>
    </lineage>
</organism>
<protein>
    <recommendedName>
        <fullName evidence="4">Conjugal transfer protein TrbL</fullName>
    </recommendedName>
</protein>
<feature type="transmembrane region" description="Helical" evidence="1">
    <location>
        <begin position="87"/>
        <end position="107"/>
    </location>
</feature>
<keyword evidence="1" id="KW-0812">Transmembrane</keyword>
<accession>A0A1Y4LQJ0</accession>
<gene>
    <name evidence="2" type="ORF">B5F15_12360</name>
</gene>